<feature type="transmembrane region" description="Helical" evidence="5">
    <location>
        <begin position="349"/>
        <end position="367"/>
    </location>
</feature>
<dbReference type="PROSITE" id="PS50109">
    <property type="entry name" value="HIS_KIN"/>
    <property type="match status" value="1"/>
</dbReference>
<name>A0ABP8FZF4_9SPHI</name>
<keyword evidence="5" id="KW-0472">Membrane</keyword>
<feature type="transmembrane region" description="Helical" evidence="5">
    <location>
        <begin position="227"/>
        <end position="251"/>
    </location>
</feature>
<keyword evidence="5" id="KW-1133">Transmembrane helix</keyword>
<dbReference type="InterPro" id="IPR004358">
    <property type="entry name" value="Sig_transdc_His_kin-like_C"/>
</dbReference>
<feature type="transmembrane region" description="Helical" evidence="5">
    <location>
        <begin position="318"/>
        <end position="337"/>
    </location>
</feature>
<dbReference type="InterPro" id="IPR036890">
    <property type="entry name" value="HATPase_C_sf"/>
</dbReference>
<dbReference type="Gene3D" id="1.10.287.130">
    <property type="match status" value="1"/>
</dbReference>
<dbReference type="SMART" id="SM00388">
    <property type="entry name" value="HisKA"/>
    <property type="match status" value="1"/>
</dbReference>
<dbReference type="InterPro" id="IPR005467">
    <property type="entry name" value="His_kinase_dom"/>
</dbReference>
<evidence type="ECO:0000256" key="5">
    <source>
        <dbReference type="SAM" id="Phobius"/>
    </source>
</evidence>
<protein>
    <recommendedName>
        <fullName evidence="2">histidine kinase</fullName>
        <ecNumber evidence="2">2.7.13.3</ecNumber>
    </recommendedName>
</protein>
<dbReference type="SUPFAM" id="SSF47384">
    <property type="entry name" value="Homodimeric domain of signal transducing histidine kinase"/>
    <property type="match status" value="1"/>
</dbReference>
<dbReference type="PANTHER" id="PTHR43065">
    <property type="entry name" value="SENSOR HISTIDINE KINASE"/>
    <property type="match status" value="1"/>
</dbReference>
<dbReference type="EMBL" id="BAABFT010000002">
    <property type="protein sequence ID" value="GAA4314153.1"/>
    <property type="molecule type" value="Genomic_DNA"/>
</dbReference>
<dbReference type="Pfam" id="PF02518">
    <property type="entry name" value="HATPase_c"/>
    <property type="match status" value="1"/>
</dbReference>
<dbReference type="CDD" id="cd00082">
    <property type="entry name" value="HisKA"/>
    <property type="match status" value="1"/>
</dbReference>
<feature type="transmembrane region" description="Helical" evidence="5">
    <location>
        <begin position="195"/>
        <end position="215"/>
    </location>
</feature>
<dbReference type="Proteomes" id="UP001500582">
    <property type="component" value="Unassembled WGS sequence"/>
</dbReference>
<accession>A0ABP8FZF4</accession>
<keyword evidence="5" id="KW-0812">Transmembrane</keyword>
<comment type="catalytic activity">
    <reaction evidence="1">
        <text>ATP + protein L-histidine = ADP + protein N-phospho-L-histidine.</text>
        <dbReference type="EC" id="2.7.13.3"/>
    </reaction>
</comment>
<evidence type="ECO:0000256" key="4">
    <source>
        <dbReference type="SAM" id="Coils"/>
    </source>
</evidence>
<feature type="coiled-coil region" evidence="4">
    <location>
        <begin position="413"/>
        <end position="440"/>
    </location>
</feature>
<proteinExistence type="predicted"/>
<dbReference type="EC" id="2.7.13.3" evidence="2"/>
<dbReference type="Pfam" id="PF07695">
    <property type="entry name" value="7TMR-DISM_7TM"/>
    <property type="match status" value="1"/>
</dbReference>
<keyword evidence="4" id="KW-0175">Coiled coil</keyword>
<dbReference type="PRINTS" id="PR00344">
    <property type="entry name" value="BCTRLSENSOR"/>
</dbReference>
<dbReference type="InterPro" id="IPR036097">
    <property type="entry name" value="HisK_dim/P_sf"/>
</dbReference>
<feature type="transmembrane region" description="Helical" evidence="5">
    <location>
        <begin position="263"/>
        <end position="281"/>
    </location>
</feature>
<reference evidence="8" key="1">
    <citation type="journal article" date="2019" name="Int. J. Syst. Evol. Microbiol.">
        <title>The Global Catalogue of Microorganisms (GCM) 10K type strain sequencing project: providing services to taxonomists for standard genome sequencing and annotation.</title>
        <authorList>
            <consortium name="The Broad Institute Genomics Platform"/>
            <consortium name="The Broad Institute Genome Sequencing Center for Infectious Disease"/>
            <person name="Wu L."/>
            <person name="Ma J."/>
        </authorList>
    </citation>
    <scope>NUCLEOTIDE SEQUENCE [LARGE SCALE GENOMIC DNA]</scope>
    <source>
        <strain evidence="8">JCM 17705</strain>
    </source>
</reference>
<dbReference type="PANTHER" id="PTHR43065:SF50">
    <property type="entry name" value="HISTIDINE KINASE"/>
    <property type="match status" value="1"/>
</dbReference>
<organism evidence="7 8">
    <name type="scientific">Mucilaginibacter gynuensis</name>
    <dbReference type="NCBI Taxonomy" id="1302236"/>
    <lineage>
        <taxon>Bacteria</taxon>
        <taxon>Pseudomonadati</taxon>
        <taxon>Bacteroidota</taxon>
        <taxon>Sphingobacteriia</taxon>
        <taxon>Sphingobacteriales</taxon>
        <taxon>Sphingobacteriaceae</taxon>
        <taxon>Mucilaginibacter</taxon>
    </lineage>
</organism>
<evidence type="ECO:0000313" key="7">
    <source>
        <dbReference type="EMBL" id="GAA4314153.1"/>
    </source>
</evidence>
<keyword evidence="8" id="KW-1185">Reference proteome</keyword>
<dbReference type="Gene3D" id="2.60.40.2380">
    <property type="match status" value="1"/>
</dbReference>
<evidence type="ECO:0000256" key="1">
    <source>
        <dbReference type="ARBA" id="ARBA00000085"/>
    </source>
</evidence>
<dbReference type="Pfam" id="PF07696">
    <property type="entry name" value="7TMR-DISMED2"/>
    <property type="match status" value="1"/>
</dbReference>
<feature type="transmembrane region" description="Helical" evidence="5">
    <location>
        <begin position="287"/>
        <end position="306"/>
    </location>
</feature>
<evidence type="ECO:0000313" key="8">
    <source>
        <dbReference type="Proteomes" id="UP001500582"/>
    </source>
</evidence>
<sequence>MICLHQAIAQQTIVFKGENEVIGKQVSILEDSTGRMDLKSVRNSSKFVQSQTQVPNMQLSTSVFWLRFTIKNESDAKQLLLSLEYPTLEVCEFYYPLKNGFGITALSDRNRFDQRKYKHQDFIFDIHIPKDSTATFYLKVRSNEQMVLPLVLGTPQHIAETKLTRDLLWGLLVGVLLVMIFYNTFVFISTKDISYLYYVLYAFFIALTQTSLSGYTYRFLFPNSPTLFNMGIIVFNALGGISFALFAQSFLGIKEKMPRMAKVFIFIALLYAATIVVRLMGYSLISYRMTDVSALVVTVSIYIVIIRLSFKGYRPAKFFLLAWTMFFTGVVLFVMRNLGVLPYNSYTNYTMPIGAAMEVILLSLALADRINILKAEKEKTQAEVLRVVQHNEQIVREQNVVLELKVTERTTALSKANLELNSTLKDLKQTQAQLVEAEKMASLGQLTAGIAHEINNPINFVTSNVNPLKRDIDMMMDALITIESVGLSDLTSAEKEKKIKAYKEELDLDYLTEEIKHLINGINEGAQRTAEIVKGLRFFSRLDEDDFKSADINEGLDSTIFLAKHLLHNKIKIVKVYGDLPNAECYPGKLNQAFLNIISNAIYAIQKRFGDQDGGEITITTTLDNDYIRIAIKDNGVGMDAATQQKVFEPFFTTKEVGEGTGLGMSIVYNIIKKHNGKISVSSTIGEGTEFILEIPIFSGPVPINQ</sequence>
<dbReference type="SUPFAM" id="SSF55874">
    <property type="entry name" value="ATPase domain of HSP90 chaperone/DNA topoisomerase II/histidine kinase"/>
    <property type="match status" value="1"/>
</dbReference>
<evidence type="ECO:0000256" key="2">
    <source>
        <dbReference type="ARBA" id="ARBA00012438"/>
    </source>
</evidence>
<comment type="caution">
    <text evidence="7">The sequence shown here is derived from an EMBL/GenBank/DDBJ whole genome shotgun (WGS) entry which is preliminary data.</text>
</comment>
<dbReference type="Gene3D" id="3.30.565.10">
    <property type="entry name" value="Histidine kinase-like ATPase, C-terminal domain"/>
    <property type="match status" value="1"/>
</dbReference>
<gene>
    <name evidence="7" type="ORF">GCM10023149_10210</name>
</gene>
<feature type="domain" description="Histidine kinase" evidence="6">
    <location>
        <begin position="449"/>
        <end position="699"/>
    </location>
</feature>
<dbReference type="InterPro" id="IPR011622">
    <property type="entry name" value="7TMR_DISM_rcpt_extracell_dom2"/>
</dbReference>
<evidence type="ECO:0000256" key="3">
    <source>
        <dbReference type="ARBA" id="ARBA00022553"/>
    </source>
</evidence>
<dbReference type="InterPro" id="IPR003594">
    <property type="entry name" value="HATPase_dom"/>
</dbReference>
<evidence type="ECO:0000259" key="6">
    <source>
        <dbReference type="PROSITE" id="PS50109"/>
    </source>
</evidence>
<dbReference type="InterPro" id="IPR003661">
    <property type="entry name" value="HisK_dim/P_dom"/>
</dbReference>
<dbReference type="InterPro" id="IPR011623">
    <property type="entry name" value="7TMR_DISM_rcpt_extracell_dom1"/>
</dbReference>
<dbReference type="SMART" id="SM00387">
    <property type="entry name" value="HATPase_c"/>
    <property type="match status" value="1"/>
</dbReference>
<feature type="transmembrane region" description="Helical" evidence="5">
    <location>
        <begin position="167"/>
        <end position="188"/>
    </location>
</feature>
<keyword evidence="3" id="KW-0597">Phosphoprotein</keyword>